<keyword evidence="4 6" id="KW-0143">Chaperone</keyword>
<accession>A0A8J4PQK2</accession>
<dbReference type="GO" id="GO:0005524">
    <property type="term" value="F:ATP binding"/>
    <property type="evidence" value="ECO:0007669"/>
    <property type="project" value="UniProtKB-KW"/>
</dbReference>
<dbReference type="Gene3D" id="3.30.260.10">
    <property type="entry name" value="TCP-1-like chaperonin intermediate domain"/>
    <property type="match status" value="1"/>
</dbReference>
<sequence length="551" mass="61285">MKENYEGLDIFKKISSLLESSYGVNGKSKLISLVLDYNQDSSNNDSNNNNVNNDSSNNKVLLSTQKVLLTNDGLTIIRSLSNDSPIYNILLQQCTLIKNQFGVGVSQFVIILNGILQRSMKLMKQYNIHSSLIIDMLRRCKTTLLSSGFDNLTSIKQIDIKNDNILESIIKSNLSGNVLGHHSNTVLKLIKQLMTIIPSLQSQRYSILSIIENDEITLDSSNSSNLNNTSLDSSFVLDGIMYPKTFTFAGSETLSKSISNPKILLLNNQIELKNQNEYSKIEIDQVDQFVEFINSEKKIVLDQLANVYDNDIQMVLNKRMIGDLAIQEFSKHIHKTKRPIQCSGNIPDAQMKSLQIALGGAVQSTLNDLSKESRFYGTCRQYQQILIGKKKYECFSGCGSRYATIVLRGSSSRFLEEAKTGIQDCIKAIQTIVTDKHQVAIGGGAFEIQVSKYLQSSIATHSGKEKIILNNIICESIEYLVQLIGDNSGHNGLHLLKQLQLDPEPKSINIHNGSTQSLDSSNIFEPLSSKLSILNSSLEIASLLLQIDLES</sequence>
<dbReference type="Pfam" id="PF00118">
    <property type="entry name" value="Cpn60_TCP1"/>
    <property type="match status" value="1"/>
</dbReference>
<comment type="similarity">
    <text evidence="1 6">Belongs to the TCP-1 chaperonin family.</text>
</comment>
<evidence type="ECO:0000256" key="2">
    <source>
        <dbReference type="ARBA" id="ARBA00022741"/>
    </source>
</evidence>
<dbReference type="PRINTS" id="PR00304">
    <property type="entry name" value="TCOMPLEXTCP1"/>
</dbReference>
<comment type="function">
    <text evidence="5">Molecular chaperone; assists the folding of proteins upon ATP hydrolysis. Known to play a role, in vitro, in the folding of actin and tubulin.</text>
</comment>
<dbReference type="InterPro" id="IPR017998">
    <property type="entry name" value="Chaperone_TCP-1"/>
</dbReference>
<evidence type="ECO:0000256" key="5">
    <source>
        <dbReference type="ARBA" id="ARBA00024677"/>
    </source>
</evidence>
<evidence type="ECO:0000256" key="6">
    <source>
        <dbReference type="RuleBase" id="RU004187"/>
    </source>
</evidence>
<proteinExistence type="inferred from homology"/>
<evidence type="ECO:0000256" key="3">
    <source>
        <dbReference type="ARBA" id="ARBA00022840"/>
    </source>
</evidence>
<reference evidence="7" key="1">
    <citation type="submission" date="2020-01" db="EMBL/GenBank/DDBJ databases">
        <title>Development of genomics and gene disruption for Polysphondylium violaceum indicates a role for the polyketide synthase stlB in stalk morphogenesis.</title>
        <authorList>
            <person name="Narita B."/>
            <person name="Kawabe Y."/>
            <person name="Kin K."/>
            <person name="Saito T."/>
            <person name="Gibbs R."/>
            <person name="Kuspa A."/>
            <person name="Muzny D."/>
            <person name="Queller D."/>
            <person name="Richards S."/>
            <person name="Strassman J."/>
            <person name="Sucgang R."/>
            <person name="Worley K."/>
            <person name="Schaap P."/>
        </authorList>
    </citation>
    <scope>NUCLEOTIDE SEQUENCE</scope>
    <source>
        <strain evidence="7">QSvi11</strain>
    </source>
</reference>
<protein>
    <recommendedName>
        <fullName evidence="9">TCP-1-eta</fullName>
    </recommendedName>
</protein>
<evidence type="ECO:0000256" key="4">
    <source>
        <dbReference type="ARBA" id="ARBA00023186"/>
    </source>
</evidence>
<dbReference type="Gene3D" id="1.10.560.10">
    <property type="entry name" value="GroEL-like equatorial domain"/>
    <property type="match status" value="1"/>
</dbReference>
<dbReference type="PANTHER" id="PTHR11353">
    <property type="entry name" value="CHAPERONIN"/>
    <property type="match status" value="1"/>
</dbReference>
<dbReference type="Gene3D" id="3.50.7.10">
    <property type="entry name" value="GroEL"/>
    <property type="match status" value="1"/>
</dbReference>
<dbReference type="OrthoDB" id="20459at2759"/>
<keyword evidence="3 6" id="KW-0067">ATP-binding</keyword>
<name>A0A8J4PQK2_9MYCE</name>
<dbReference type="InterPro" id="IPR027409">
    <property type="entry name" value="GroEL-like_apical_dom_sf"/>
</dbReference>
<dbReference type="InterPro" id="IPR027413">
    <property type="entry name" value="GROEL-like_equatorial_sf"/>
</dbReference>
<evidence type="ECO:0000313" key="8">
    <source>
        <dbReference type="Proteomes" id="UP000695562"/>
    </source>
</evidence>
<organism evidence="7 8">
    <name type="scientific">Polysphondylium violaceum</name>
    <dbReference type="NCBI Taxonomy" id="133409"/>
    <lineage>
        <taxon>Eukaryota</taxon>
        <taxon>Amoebozoa</taxon>
        <taxon>Evosea</taxon>
        <taxon>Eumycetozoa</taxon>
        <taxon>Dictyostelia</taxon>
        <taxon>Dictyosteliales</taxon>
        <taxon>Dictyosteliaceae</taxon>
        <taxon>Polysphondylium</taxon>
    </lineage>
</organism>
<dbReference type="SUPFAM" id="SSF54849">
    <property type="entry name" value="GroEL-intermediate domain like"/>
    <property type="match status" value="1"/>
</dbReference>
<dbReference type="EMBL" id="AJWJ01000338">
    <property type="protein sequence ID" value="KAF2071783.1"/>
    <property type="molecule type" value="Genomic_DNA"/>
</dbReference>
<keyword evidence="2 6" id="KW-0547">Nucleotide-binding</keyword>
<dbReference type="InterPro" id="IPR027410">
    <property type="entry name" value="TCP-1-like_intermed_sf"/>
</dbReference>
<dbReference type="Proteomes" id="UP000695562">
    <property type="component" value="Unassembled WGS sequence"/>
</dbReference>
<evidence type="ECO:0000256" key="1">
    <source>
        <dbReference type="ARBA" id="ARBA00008020"/>
    </source>
</evidence>
<evidence type="ECO:0008006" key="9">
    <source>
        <dbReference type="Google" id="ProtNLM"/>
    </source>
</evidence>
<dbReference type="SUPFAM" id="SSF52029">
    <property type="entry name" value="GroEL apical domain-like"/>
    <property type="match status" value="1"/>
</dbReference>
<dbReference type="InterPro" id="IPR002423">
    <property type="entry name" value="Cpn60/GroEL/TCP-1"/>
</dbReference>
<gene>
    <name evidence="7" type="ORF">CYY_006890</name>
</gene>
<dbReference type="GO" id="GO:0140662">
    <property type="term" value="F:ATP-dependent protein folding chaperone"/>
    <property type="evidence" value="ECO:0007669"/>
    <property type="project" value="InterPro"/>
</dbReference>
<dbReference type="AlphaFoldDB" id="A0A8J4PQK2"/>
<evidence type="ECO:0000313" key="7">
    <source>
        <dbReference type="EMBL" id="KAF2071783.1"/>
    </source>
</evidence>
<dbReference type="SUPFAM" id="SSF48592">
    <property type="entry name" value="GroEL equatorial domain-like"/>
    <property type="match status" value="1"/>
</dbReference>
<comment type="caution">
    <text evidence="7">The sequence shown here is derived from an EMBL/GenBank/DDBJ whole genome shotgun (WGS) entry which is preliminary data.</text>
</comment>
<keyword evidence="8" id="KW-1185">Reference proteome</keyword>